<evidence type="ECO:0000256" key="1">
    <source>
        <dbReference type="ARBA" id="ARBA00022722"/>
    </source>
</evidence>
<dbReference type="GO" id="GO:0008408">
    <property type="term" value="F:3'-5' exonuclease activity"/>
    <property type="evidence" value="ECO:0007669"/>
    <property type="project" value="TreeGrafter"/>
</dbReference>
<evidence type="ECO:0000313" key="6">
    <source>
        <dbReference type="EMBL" id="RNI33223.1"/>
    </source>
</evidence>
<dbReference type="EMBL" id="RJJE01000001">
    <property type="protein sequence ID" value="RNI33223.1"/>
    <property type="molecule type" value="Genomic_DNA"/>
</dbReference>
<dbReference type="SUPFAM" id="SSF53098">
    <property type="entry name" value="Ribonuclease H-like"/>
    <property type="match status" value="1"/>
</dbReference>
<evidence type="ECO:0000256" key="4">
    <source>
        <dbReference type="SAM" id="Phobius"/>
    </source>
</evidence>
<dbReference type="PANTHER" id="PTHR30231:SF4">
    <property type="entry name" value="PROTEIN NEN2"/>
    <property type="match status" value="1"/>
</dbReference>
<keyword evidence="1" id="KW-0540">Nuclease</keyword>
<feature type="domain" description="Exonuclease" evidence="5">
    <location>
        <begin position="43"/>
        <end position="229"/>
    </location>
</feature>
<dbReference type="Proteomes" id="UP000271010">
    <property type="component" value="Unassembled WGS sequence"/>
</dbReference>
<dbReference type="CDD" id="cd06127">
    <property type="entry name" value="DEDDh"/>
    <property type="match status" value="1"/>
</dbReference>
<dbReference type="InterPro" id="IPR036397">
    <property type="entry name" value="RNaseH_sf"/>
</dbReference>
<evidence type="ECO:0000313" key="7">
    <source>
        <dbReference type="Proteomes" id="UP000271010"/>
    </source>
</evidence>
<keyword evidence="4" id="KW-0472">Membrane</keyword>
<gene>
    <name evidence="6" type="ORF">EFA69_02065</name>
</gene>
<dbReference type="Gene3D" id="3.30.420.10">
    <property type="entry name" value="Ribonuclease H-like superfamily/Ribonuclease H"/>
    <property type="match status" value="1"/>
</dbReference>
<feature type="transmembrane region" description="Helical" evidence="4">
    <location>
        <begin position="257"/>
        <end position="274"/>
    </location>
</feature>
<accession>A0A3M9N7N4</accession>
<dbReference type="InterPro" id="IPR013520">
    <property type="entry name" value="Ribonucl_H"/>
</dbReference>
<protein>
    <submittedName>
        <fullName evidence="6">3'-5' exonuclease</fullName>
    </submittedName>
</protein>
<dbReference type="OrthoDB" id="9804290at2"/>
<dbReference type="SMART" id="SM00479">
    <property type="entry name" value="EXOIII"/>
    <property type="match status" value="1"/>
</dbReference>
<keyword evidence="3 6" id="KW-0269">Exonuclease</keyword>
<keyword evidence="2" id="KW-0378">Hydrolase</keyword>
<evidence type="ECO:0000259" key="5">
    <source>
        <dbReference type="SMART" id="SM00479"/>
    </source>
</evidence>
<dbReference type="GO" id="GO:0003676">
    <property type="term" value="F:nucleic acid binding"/>
    <property type="evidence" value="ECO:0007669"/>
    <property type="project" value="InterPro"/>
</dbReference>
<name>A0A3M9N7N4_9BACT</name>
<comment type="caution">
    <text evidence="6">The sequence shown here is derived from an EMBL/GenBank/DDBJ whole genome shotgun (WGS) entry which is preliminary data.</text>
</comment>
<sequence>MLFLSEPAAPKPILRLEAVFPKRGAKRKRHRALPLKTNHVKDYLLFIDIESSGLPLRWDLPYSEDQNWPHTVQVAWFVYTQAGQEVKHEDHYIRPDGFEVDASSIEIHHLTPEFLQAHGKSREEVLLRLQKDLREFQPMVVGHFMEFDYHVLSADYYRSGLPSPFEGLDTFCTMRASGEQVRFSPRKYLRLGELYSYLFHKTLENQHNAVVDARAAAECYFELRQRHLITAASVAGQQRQSNKIRQETFAKPRRLKWLLWGLGLLLILLLLFYWL</sequence>
<keyword evidence="4" id="KW-1133">Transmembrane helix</keyword>
<dbReference type="AlphaFoldDB" id="A0A3M9N7N4"/>
<dbReference type="GO" id="GO:0006259">
    <property type="term" value="P:DNA metabolic process"/>
    <property type="evidence" value="ECO:0007669"/>
    <property type="project" value="UniProtKB-ARBA"/>
</dbReference>
<dbReference type="PANTHER" id="PTHR30231">
    <property type="entry name" value="DNA POLYMERASE III SUBUNIT EPSILON"/>
    <property type="match status" value="1"/>
</dbReference>
<dbReference type="InterPro" id="IPR012337">
    <property type="entry name" value="RNaseH-like_sf"/>
</dbReference>
<proteinExistence type="predicted"/>
<reference evidence="6 7" key="1">
    <citation type="submission" date="2018-11" db="EMBL/GenBank/DDBJ databases">
        <title>Rufibacter latericius sp. nov., isolated from water in Baiyang Lake.</title>
        <authorList>
            <person name="Yang Y."/>
        </authorList>
    </citation>
    <scope>NUCLEOTIDE SEQUENCE [LARGE SCALE GENOMIC DNA]</scope>
    <source>
        <strain evidence="6 7">MCC P1</strain>
    </source>
</reference>
<evidence type="ECO:0000256" key="3">
    <source>
        <dbReference type="ARBA" id="ARBA00022839"/>
    </source>
</evidence>
<evidence type="ECO:0000256" key="2">
    <source>
        <dbReference type="ARBA" id="ARBA00022801"/>
    </source>
</evidence>
<keyword evidence="4" id="KW-0812">Transmembrane</keyword>
<keyword evidence="7" id="KW-1185">Reference proteome</keyword>
<dbReference type="Pfam" id="PF00929">
    <property type="entry name" value="RNase_T"/>
    <property type="match status" value="1"/>
</dbReference>
<organism evidence="6 7">
    <name type="scientific">Rufibacter immobilis</name>
    <dbReference type="NCBI Taxonomy" id="1348778"/>
    <lineage>
        <taxon>Bacteria</taxon>
        <taxon>Pseudomonadati</taxon>
        <taxon>Bacteroidota</taxon>
        <taxon>Cytophagia</taxon>
        <taxon>Cytophagales</taxon>
        <taxon>Hymenobacteraceae</taxon>
        <taxon>Rufibacter</taxon>
    </lineage>
</organism>